<feature type="binding site" evidence="8">
    <location>
        <position position="59"/>
    </location>
    <ligand>
        <name>substrate</name>
    </ligand>
</feature>
<comment type="catalytic activity">
    <reaction evidence="8">
        <text>L-glutamate + ATP = L-glutamyl 5-phosphate + ADP</text>
        <dbReference type="Rhea" id="RHEA:14877"/>
        <dbReference type="ChEBI" id="CHEBI:29985"/>
        <dbReference type="ChEBI" id="CHEBI:30616"/>
        <dbReference type="ChEBI" id="CHEBI:58274"/>
        <dbReference type="ChEBI" id="CHEBI:456216"/>
        <dbReference type="EC" id="2.7.2.11"/>
    </reaction>
</comment>
<comment type="similarity">
    <text evidence="8">Belongs to the glutamate 5-kinase family.</text>
</comment>
<evidence type="ECO:0000256" key="2">
    <source>
        <dbReference type="ARBA" id="ARBA00022605"/>
    </source>
</evidence>
<dbReference type="NCBIfam" id="TIGR01027">
    <property type="entry name" value="proB"/>
    <property type="match status" value="1"/>
</dbReference>
<comment type="function">
    <text evidence="8">Catalyzes the transfer of a phosphate group to glutamate to form L-glutamate 5-phosphate.</text>
</comment>
<dbReference type="GO" id="GO:0005524">
    <property type="term" value="F:ATP binding"/>
    <property type="evidence" value="ECO:0007669"/>
    <property type="project" value="UniProtKB-KW"/>
</dbReference>
<keyword evidence="5 8" id="KW-0547">Nucleotide-binding</keyword>
<dbReference type="HAMAP" id="MF_00456">
    <property type="entry name" value="ProB"/>
    <property type="match status" value="1"/>
</dbReference>
<dbReference type="InterPro" id="IPR041739">
    <property type="entry name" value="G5K_ProB"/>
</dbReference>
<dbReference type="InterPro" id="IPR005715">
    <property type="entry name" value="Glu_5kinase/COase_Synthase"/>
</dbReference>
<dbReference type="InterPro" id="IPR036393">
    <property type="entry name" value="AceGlu_kinase-like_sf"/>
</dbReference>
<evidence type="ECO:0000259" key="9">
    <source>
        <dbReference type="Pfam" id="PF00696"/>
    </source>
</evidence>
<dbReference type="GO" id="GO:0005829">
    <property type="term" value="C:cytosol"/>
    <property type="evidence" value="ECO:0007669"/>
    <property type="project" value="TreeGrafter"/>
</dbReference>
<organism evidence="10">
    <name type="scientific">uncultured bacterium contig00025</name>
    <dbReference type="NCBI Taxonomy" id="1181514"/>
    <lineage>
        <taxon>Bacteria</taxon>
        <taxon>environmental samples</taxon>
    </lineage>
</organism>
<dbReference type="Gene3D" id="3.40.1160.10">
    <property type="entry name" value="Acetylglutamate kinase-like"/>
    <property type="match status" value="1"/>
</dbReference>
<dbReference type="EC" id="2.7.2.11" evidence="8"/>
<dbReference type="InterPro" id="IPR011529">
    <property type="entry name" value="Glu_5kinase"/>
</dbReference>
<evidence type="ECO:0000256" key="6">
    <source>
        <dbReference type="ARBA" id="ARBA00022777"/>
    </source>
</evidence>
<reference evidence="10" key="1">
    <citation type="submission" date="2012-03" db="EMBL/GenBank/DDBJ databases">
        <title>Functional metagenomics reveals considerable lignocellulase gene clusters in the gut microbiome of a wood-feeding higher termite.</title>
        <authorList>
            <person name="Liu N."/>
        </authorList>
    </citation>
    <scope>NUCLEOTIDE SEQUENCE</scope>
</reference>
<comment type="pathway">
    <text evidence="8">Amino-acid biosynthesis; L-proline biosynthesis; L-glutamate 5-semialdehyde from L-glutamate: step 1/2.</text>
</comment>
<feature type="domain" description="Aspartate/glutamate/uridylate kinase" evidence="9">
    <location>
        <begin position="14"/>
        <end position="247"/>
    </location>
</feature>
<dbReference type="PIRSF" id="PIRSF000729">
    <property type="entry name" value="GK"/>
    <property type="match status" value="1"/>
</dbReference>
<dbReference type="InterPro" id="IPR001048">
    <property type="entry name" value="Asp/Glu/Uridylate_kinase"/>
</dbReference>
<feature type="binding site" evidence="8">
    <location>
        <position position="19"/>
    </location>
    <ligand>
        <name>ATP</name>
        <dbReference type="ChEBI" id="CHEBI:30616"/>
    </ligand>
</feature>
<evidence type="ECO:0000313" key="10">
    <source>
        <dbReference type="EMBL" id="AGS53428.1"/>
    </source>
</evidence>
<evidence type="ECO:0000256" key="3">
    <source>
        <dbReference type="ARBA" id="ARBA00022650"/>
    </source>
</evidence>
<gene>
    <name evidence="8" type="primary">proB</name>
</gene>
<comment type="subcellular location">
    <subcellularLocation>
        <location evidence="8">Cytoplasm</location>
    </subcellularLocation>
</comment>
<feature type="binding site" evidence="8">
    <location>
        <begin position="223"/>
        <end position="229"/>
    </location>
    <ligand>
        <name>ATP</name>
        <dbReference type="ChEBI" id="CHEBI:30616"/>
    </ligand>
</feature>
<dbReference type="UniPathway" id="UPA00098">
    <property type="reaction ID" value="UER00359"/>
</dbReference>
<protein>
    <recommendedName>
        <fullName evidence="8">Glutamate 5-kinase</fullName>
        <ecNumber evidence="8">2.7.2.11</ecNumber>
    </recommendedName>
    <alternativeName>
        <fullName evidence="8">Gamma-glutamyl kinase</fullName>
        <shortName evidence="8">GK</shortName>
    </alternativeName>
</protein>
<keyword evidence="6 8" id="KW-0418">Kinase</keyword>
<keyword evidence="2 8" id="KW-0028">Amino-acid biosynthesis</keyword>
<keyword evidence="4 8" id="KW-0808">Transferase</keyword>
<feature type="binding site" evidence="8">
    <location>
        <begin position="181"/>
        <end position="182"/>
    </location>
    <ligand>
        <name>ATP</name>
        <dbReference type="ChEBI" id="CHEBI:30616"/>
    </ligand>
</feature>
<evidence type="ECO:0000256" key="1">
    <source>
        <dbReference type="ARBA" id="ARBA00022490"/>
    </source>
</evidence>
<name>A0A806K106_9BACT</name>
<feature type="binding site" evidence="8">
    <location>
        <position position="146"/>
    </location>
    <ligand>
        <name>substrate</name>
    </ligand>
</feature>
<dbReference type="CDD" id="cd04242">
    <property type="entry name" value="AAK_G5K_ProB"/>
    <property type="match status" value="1"/>
</dbReference>
<feature type="binding site" evidence="8">
    <location>
        <position position="161"/>
    </location>
    <ligand>
        <name>substrate</name>
    </ligand>
</feature>
<evidence type="ECO:0000256" key="5">
    <source>
        <dbReference type="ARBA" id="ARBA00022741"/>
    </source>
</evidence>
<sequence length="272" mass="29721">MDTLPCRQRLSRYKRVVVKIGTTSLTYPNGRLNLQRIEKLCLVLSDLCNQGREILLVSSGAIAVGAERLGMNERPRDLMGKQAASAVGQATLMQIYQQFFSLYNRNIAQILLTRDVVDNPIRKQNARNTFNTLLAMGIIPVVNENDAIATDEIESGQFSENDGLSAHVAVLSESRLLVMLSDREGLYNADPKITSEARIFHEVYEITPELRAAAGAPASGLGTGGMATKLAAAQMVMENNIDAVIASGDDPAVLWRLMAGERVGTFFSVYTQ</sequence>
<dbReference type="PRINTS" id="PR00474">
    <property type="entry name" value="GLU5KINASE"/>
</dbReference>
<keyword evidence="7 8" id="KW-0067">ATP-binding</keyword>
<dbReference type="AlphaFoldDB" id="A0A806K106"/>
<keyword evidence="3 8" id="KW-0641">Proline biosynthesis</keyword>
<dbReference type="Pfam" id="PF00696">
    <property type="entry name" value="AA_kinase"/>
    <property type="match status" value="1"/>
</dbReference>
<dbReference type="GO" id="GO:0004349">
    <property type="term" value="F:glutamate 5-kinase activity"/>
    <property type="evidence" value="ECO:0007669"/>
    <property type="project" value="UniProtKB-UniRule"/>
</dbReference>
<dbReference type="PROSITE" id="PS00902">
    <property type="entry name" value="GLUTAMATE_5_KINASE"/>
    <property type="match status" value="1"/>
</dbReference>
<evidence type="ECO:0000256" key="4">
    <source>
        <dbReference type="ARBA" id="ARBA00022679"/>
    </source>
</evidence>
<dbReference type="EMBL" id="JQ844232">
    <property type="protein sequence ID" value="AGS53428.1"/>
    <property type="molecule type" value="Genomic_DNA"/>
</dbReference>
<accession>A0A806K106</accession>
<dbReference type="FunFam" id="3.40.1160.10:FF:000006">
    <property type="entry name" value="Glutamate 5-kinase"/>
    <property type="match status" value="1"/>
</dbReference>
<evidence type="ECO:0000256" key="7">
    <source>
        <dbReference type="ARBA" id="ARBA00022840"/>
    </source>
</evidence>
<evidence type="ECO:0000256" key="8">
    <source>
        <dbReference type="HAMAP-Rule" id="MF_00456"/>
    </source>
</evidence>
<dbReference type="PANTHER" id="PTHR43654:SF1">
    <property type="entry name" value="ISOPENTENYL PHOSPHATE KINASE"/>
    <property type="match status" value="1"/>
</dbReference>
<dbReference type="PANTHER" id="PTHR43654">
    <property type="entry name" value="GLUTAMATE 5-KINASE"/>
    <property type="match status" value="1"/>
</dbReference>
<proteinExistence type="inferred from homology"/>
<dbReference type="InterPro" id="IPR001057">
    <property type="entry name" value="Glu/AcGlu_kinase"/>
</dbReference>
<dbReference type="SUPFAM" id="SSF53633">
    <property type="entry name" value="Carbamate kinase-like"/>
    <property type="match status" value="1"/>
</dbReference>
<dbReference type="InterPro" id="IPR019797">
    <property type="entry name" value="Glutamate_5-kinase_CS"/>
</dbReference>
<keyword evidence="1 8" id="KW-0963">Cytoplasm</keyword>
<dbReference type="GO" id="GO:0055129">
    <property type="term" value="P:L-proline biosynthetic process"/>
    <property type="evidence" value="ECO:0007669"/>
    <property type="project" value="UniProtKB-UniRule"/>
</dbReference>